<evidence type="ECO:0000259" key="2">
    <source>
        <dbReference type="PROSITE" id="PS50280"/>
    </source>
</evidence>
<accession>A0A448ZMX8</accession>
<dbReference type="Proteomes" id="UP000291116">
    <property type="component" value="Unassembled WGS sequence"/>
</dbReference>
<evidence type="ECO:0000256" key="1">
    <source>
        <dbReference type="SAM" id="SignalP"/>
    </source>
</evidence>
<dbReference type="Pfam" id="PF00856">
    <property type="entry name" value="SET"/>
    <property type="match status" value="1"/>
</dbReference>
<organism evidence="3 4">
    <name type="scientific">Pseudo-nitzschia multistriata</name>
    <dbReference type="NCBI Taxonomy" id="183589"/>
    <lineage>
        <taxon>Eukaryota</taxon>
        <taxon>Sar</taxon>
        <taxon>Stramenopiles</taxon>
        <taxon>Ochrophyta</taxon>
        <taxon>Bacillariophyta</taxon>
        <taxon>Bacillariophyceae</taxon>
        <taxon>Bacillariophycidae</taxon>
        <taxon>Bacillariales</taxon>
        <taxon>Bacillariaceae</taxon>
        <taxon>Pseudo-nitzschia</taxon>
    </lineage>
</organism>
<feature type="chain" id="PRO_5019130383" description="SET domain-containing protein" evidence="1">
    <location>
        <begin position="27"/>
        <end position="386"/>
    </location>
</feature>
<dbReference type="AlphaFoldDB" id="A0A448ZMX8"/>
<evidence type="ECO:0000313" key="4">
    <source>
        <dbReference type="Proteomes" id="UP000291116"/>
    </source>
</evidence>
<keyword evidence="1" id="KW-0732">Signal</keyword>
<reference evidence="3 4" key="1">
    <citation type="submission" date="2019-01" db="EMBL/GenBank/DDBJ databases">
        <authorList>
            <person name="Ferrante I. M."/>
        </authorList>
    </citation>
    <scope>NUCLEOTIDE SEQUENCE [LARGE SCALE GENOMIC DNA]</scope>
    <source>
        <strain evidence="3 4">B856</strain>
    </source>
</reference>
<proteinExistence type="predicted"/>
<sequence>MKALLATHFFGIAILCTYGVIDQVNALAKSKPKTKAVRSAGGAGFGTTKKTNFIHTTDTGEESEKLLKFLKAQKAKGLENVDIGFHQETGRRGLFCTSKIKKGQKFCQIPSACALALADPSKNGEDAPTPAHRGANLLEMYMKNEEASKLWSPYLDTLPTQDSSLFDRTPDFFIDDDLALLEFPRLINRAKERKKEIAEVAAQRSLTEEELQFATWLTTSRQFRLYIPAPASEEDDIMPDEDEKGQIISKGGEKKALYVMVPFIDIANHSSDQPNCRMTLIDPEKDDAWFALEATRPIAAGKELVIAYGNGLESSVELLQNYGFVPSGNKIDTMMLKKGGDDIISSLDGWTTTLEEDKTMAAMCEDDPVLQKILKFRIQIKESYDN</sequence>
<feature type="domain" description="SET" evidence="2">
    <location>
        <begin position="79"/>
        <end position="309"/>
    </location>
</feature>
<dbReference type="InterPro" id="IPR050600">
    <property type="entry name" value="SETD3_SETD6_MTase"/>
</dbReference>
<dbReference type="SUPFAM" id="SSF82199">
    <property type="entry name" value="SET domain"/>
    <property type="match status" value="1"/>
</dbReference>
<dbReference type="GO" id="GO:0016279">
    <property type="term" value="F:protein-lysine N-methyltransferase activity"/>
    <property type="evidence" value="ECO:0007669"/>
    <property type="project" value="TreeGrafter"/>
</dbReference>
<feature type="signal peptide" evidence="1">
    <location>
        <begin position="1"/>
        <end position="26"/>
    </location>
</feature>
<evidence type="ECO:0000313" key="3">
    <source>
        <dbReference type="EMBL" id="VEU43392.1"/>
    </source>
</evidence>
<dbReference type="PROSITE" id="PS50280">
    <property type="entry name" value="SET"/>
    <property type="match status" value="1"/>
</dbReference>
<name>A0A448ZMX8_9STRA</name>
<gene>
    <name evidence="3" type="ORF">PSNMU_V1.4_AUG-EV-PASAV3_0104150</name>
</gene>
<dbReference type="CDD" id="cd10527">
    <property type="entry name" value="SET_LSMT"/>
    <property type="match status" value="1"/>
</dbReference>
<dbReference type="EMBL" id="CAACVS010000540">
    <property type="protein sequence ID" value="VEU43392.1"/>
    <property type="molecule type" value="Genomic_DNA"/>
</dbReference>
<dbReference type="PANTHER" id="PTHR13271">
    <property type="entry name" value="UNCHARACTERIZED PUTATIVE METHYLTRANSFERASE"/>
    <property type="match status" value="1"/>
</dbReference>
<keyword evidence="4" id="KW-1185">Reference proteome</keyword>
<dbReference type="InterPro" id="IPR001214">
    <property type="entry name" value="SET_dom"/>
</dbReference>
<dbReference type="InterPro" id="IPR046341">
    <property type="entry name" value="SET_dom_sf"/>
</dbReference>
<protein>
    <recommendedName>
        <fullName evidence="2">SET domain-containing protein</fullName>
    </recommendedName>
</protein>
<dbReference type="OrthoDB" id="38008at2759"/>
<dbReference type="Gene3D" id="3.90.1410.10">
    <property type="entry name" value="set domain protein methyltransferase, domain 1"/>
    <property type="match status" value="1"/>
</dbReference>
<dbReference type="PANTHER" id="PTHR13271:SF151">
    <property type="entry name" value="SET DOMAIN-CONTAINING PROTEIN 4"/>
    <property type="match status" value="1"/>
</dbReference>